<reference evidence="1" key="1">
    <citation type="submission" date="2023-03" db="EMBL/GenBank/DDBJ databases">
        <title>Massive genome expansion in bonnet fungi (Mycena s.s.) driven by repeated elements and novel gene families across ecological guilds.</title>
        <authorList>
            <consortium name="Lawrence Berkeley National Laboratory"/>
            <person name="Harder C.B."/>
            <person name="Miyauchi S."/>
            <person name="Viragh M."/>
            <person name="Kuo A."/>
            <person name="Thoen E."/>
            <person name="Andreopoulos B."/>
            <person name="Lu D."/>
            <person name="Skrede I."/>
            <person name="Drula E."/>
            <person name="Henrissat B."/>
            <person name="Morin E."/>
            <person name="Kohler A."/>
            <person name="Barry K."/>
            <person name="LaButti K."/>
            <person name="Morin E."/>
            <person name="Salamov A."/>
            <person name="Lipzen A."/>
            <person name="Mereny Z."/>
            <person name="Hegedus B."/>
            <person name="Baldrian P."/>
            <person name="Stursova M."/>
            <person name="Weitz H."/>
            <person name="Taylor A."/>
            <person name="Grigoriev I.V."/>
            <person name="Nagy L.G."/>
            <person name="Martin F."/>
            <person name="Kauserud H."/>
        </authorList>
    </citation>
    <scope>NUCLEOTIDE SEQUENCE</scope>
    <source>
        <strain evidence="1">CBHHK002</strain>
    </source>
</reference>
<comment type="caution">
    <text evidence="1">The sequence shown here is derived from an EMBL/GenBank/DDBJ whole genome shotgun (WGS) entry which is preliminary data.</text>
</comment>
<accession>A0AAD6YWK0</accession>
<dbReference type="Proteomes" id="UP001218218">
    <property type="component" value="Unassembled WGS sequence"/>
</dbReference>
<protein>
    <submittedName>
        <fullName evidence="1">Uncharacterized protein</fullName>
    </submittedName>
</protein>
<keyword evidence="2" id="KW-1185">Reference proteome</keyword>
<evidence type="ECO:0000313" key="2">
    <source>
        <dbReference type="Proteomes" id="UP001218218"/>
    </source>
</evidence>
<evidence type="ECO:0000313" key="1">
    <source>
        <dbReference type="EMBL" id="KAJ7300590.1"/>
    </source>
</evidence>
<sequence>MANSPPWRDLKHLSSPTTVEYSDGQTFLDILECALPCIVQLLPPNSCLVKVIQIMVKALILLGLNVATETRLGYLRKFIAEYEKICNNKGTSWNQNTRVSEGFQQEIATQYTKTNGKDAEHQVNEWQKSQEEDEKDVILLSHAHTAHWRLGSADARMSSIRIETLNRSKPLYRDFNMCLREYLVSHHPT</sequence>
<name>A0AAD6YWK0_9AGAR</name>
<dbReference type="EMBL" id="JARIHO010000160">
    <property type="protein sequence ID" value="KAJ7300590.1"/>
    <property type="molecule type" value="Genomic_DNA"/>
</dbReference>
<gene>
    <name evidence="1" type="ORF">DFH08DRAFT_828328</name>
</gene>
<organism evidence="1 2">
    <name type="scientific">Mycena albidolilacea</name>
    <dbReference type="NCBI Taxonomy" id="1033008"/>
    <lineage>
        <taxon>Eukaryota</taxon>
        <taxon>Fungi</taxon>
        <taxon>Dikarya</taxon>
        <taxon>Basidiomycota</taxon>
        <taxon>Agaricomycotina</taxon>
        <taxon>Agaricomycetes</taxon>
        <taxon>Agaricomycetidae</taxon>
        <taxon>Agaricales</taxon>
        <taxon>Marasmiineae</taxon>
        <taxon>Mycenaceae</taxon>
        <taxon>Mycena</taxon>
    </lineage>
</organism>
<dbReference type="AlphaFoldDB" id="A0AAD6YWK0"/>
<proteinExistence type="predicted"/>